<comment type="subcellular location">
    <subcellularLocation>
        <location evidence="1">Nucleus</location>
    </subcellularLocation>
</comment>
<dbReference type="GO" id="GO:0008278">
    <property type="term" value="C:cohesin complex"/>
    <property type="evidence" value="ECO:0007669"/>
    <property type="project" value="InterPro"/>
</dbReference>
<dbReference type="GO" id="GO:0007062">
    <property type="term" value="P:sister chromatid cohesion"/>
    <property type="evidence" value="ECO:0007669"/>
    <property type="project" value="InterPro"/>
</dbReference>
<proteinExistence type="predicted"/>
<dbReference type="InterPro" id="IPR039781">
    <property type="entry name" value="Rad21/Rec8-like"/>
</dbReference>
<reference evidence="4" key="1">
    <citation type="journal article" date="2023" name="Plant J.">
        <title>The genome of the king protea, Protea cynaroides.</title>
        <authorList>
            <person name="Chang J."/>
            <person name="Duong T.A."/>
            <person name="Schoeman C."/>
            <person name="Ma X."/>
            <person name="Roodt D."/>
            <person name="Barker N."/>
            <person name="Li Z."/>
            <person name="Van de Peer Y."/>
            <person name="Mizrachi E."/>
        </authorList>
    </citation>
    <scope>NUCLEOTIDE SEQUENCE</scope>
    <source>
        <tissue evidence="4">Young leaves</tissue>
    </source>
</reference>
<evidence type="ECO:0000256" key="1">
    <source>
        <dbReference type="ARBA" id="ARBA00004123"/>
    </source>
</evidence>
<name>A0A9Q0KWH4_9MAGN</name>
<keyword evidence="2" id="KW-0539">Nucleus</keyword>
<evidence type="ECO:0000313" key="4">
    <source>
        <dbReference type="EMBL" id="KAJ4977656.1"/>
    </source>
</evidence>
<dbReference type="GO" id="GO:1990414">
    <property type="term" value="P:replication-born double-strand break repair via sister chromatid exchange"/>
    <property type="evidence" value="ECO:0007669"/>
    <property type="project" value="TreeGrafter"/>
</dbReference>
<comment type="caution">
    <text evidence="4">The sequence shown here is derived from an EMBL/GenBank/DDBJ whole genome shotgun (WGS) entry which is preliminary data.</text>
</comment>
<dbReference type="InterPro" id="IPR006910">
    <property type="entry name" value="Rad21_Rec8_N"/>
</dbReference>
<keyword evidence="5" id="KW-1185">Reference proteome</keyword>
<dbReference type="PANTHER" id="PTHR12585:SF69">
    <property type="entry name" value="FI11703P"/>
    <property type="match status" value="1"/>
</dbReference>
<gene>
    <name evidence="4" type="ORF">NE237_008436</name>
</gene>
<evidence type="ECO:0000313" key="5">
    <source>
        <dbReference type="Proteomes" id="UP001141806"/>
    </source>
</evidence>
<dbReference type="Proteomes" id="UP001141806">
    <property type="component" value="Unassembled WGS sequence"/>
</dbReference>
<accession>A0A9Q0KWH4</accession>
<dbReference type="Pfam" id="PF04825">
    <property type="entry name" value="Rad21_Rec8_N"/>
    <property type="match status" value="1"/>
</dbReference>
<feature type="domain" description="Rad21/Rec8-like protein N-terminal" evidence="3">
    <location>
        <begin position="14"/>
        <end position="48"/>
    </location>
</feature>
<evidence type="ECO:0000259" key="3">
    <source>
        <dbReference type="Pfam" id="PF04825"/>
    </source>
</evidence>
<dbReference type="GO" id="GO:0005634">
    <property type="term" value="C:nucleus"/>
    <property type="evidence" value="ECO:0007669"/>
    <property type="project" value="UniProtKB-SubCell"/>
</dbReference>
<dbReference type="GO" id="GO:0003682">
    <property type="term" value="F:chromatin binding"/>
    <property type="evidence" value="ECO:0007669"/>
    <property type="project" value="TreeGrafter"/>
</dbReference>
<evidence type="ECO:0000256" key="2">
    <source>
        <dbReference type="ARBA" id="ARBA00023242"/>
    </source>
</evidence>
<organism evidence="4 5">
    <name type="scientific">Protea cynaroides</name>
    <dbReference type="NCBI Taxonomy" id="273540"/>
    <lineage>
        <taxon>Eukaryota</taxon>
        <taxon>Viridiplantae</taxon>
        <taxon>Streptophyta</taxon>
        <taxon>Embryophyta</taxon>
        <taxon>Tracheophyta</taxon>
        <taxon>Spermatophyta</taxon>
        <taxon>Magnoliopsida</taxon>
        <taxon>Proteales</taxon>
        <taxon>Proteaceae</taxon>
        <taxon>Protea</taxon>
    </lineage>
</organism>
<sequence>MEISKTKELKKTLEDVLAKKTPLGTIWVAAHMQQMRKRQIVATDINPTSTVDVNLPEDAPHAPFHSVALPETFELDDFIIGIAFKTILVHFVRKVCTKWSLNHPQPVWSVAKSSCVVLKGYGLIDVQKEVPYGDGHYFEIDQETFKSSILRSYPFDMIAGLHVYM</sequence>
<dbReference type="OrthoDB" id="10071381at2759"/>
<dbReference type="AlphaFoldDB" id="A0A9Q0KWH4"/>
<protein>
    <recommendedName>
        <fullName evidence="3">Rad21/Rec8-like protein N-terminal domain-containing protein</fullName>
    </recommendedName>
</protein>
<dbReference type="EMBL" id="JAMYWD010000002">
    <property type="protein sequence ID" value="KAJ4977656.1"/>
    <property type="molecule type" value="Genomic_DNA"/>
</dbReference>
<dbReference type="PANTHER" id="PTHR12585">
    <property type="entry name" value="SCC1 / RAD21 FAMILY MEMBER"/>
    <property type="match status" value="1"/>
</dbReference>